<accession>A0A7T7KKE0</accession>
<dbReference type="Gene3D" id="3.40.50.1820">
    <property type="entry name" value="alpha/beta hydrolase"/>
    <property type="match status" value="1"/>
</dbReference>
<protein>
    <submittedName>
        <fullName evidence="2">Alpha/beta hydrolase</fullName>
    </submittedName>
</protein>
<name>A0A7T7KKE0_9HYPH</name>
<dbReference type="InterPro" id="IPR050266">
    <property type="entry name" value="AB_hydrolase_sf"/>
</dbReference>
<keyword evidence="2" id="KW-0378">Hydrolase</keyword>
<dbReference type="PANTHER" id="PTHR43798">
    <property type="entry name" value="MONOACYLGLYCEROL LIPASE"/>
    <property type="match status" value="1"/>
</dbReference>
<dbReference type="AlphaFoldDB" id="A0A7T7KKE0"/>
<evidence type="ECO:0000313" key="2">
    <source>
        <dbReference type="EMBL" id="QQM29463.1"/>
    </source>
</evidence>
<reference evidence="2 3" key="1">
    <citation type="submission" date="2020-12" db="EMBL/GenBank/DDBJ databases">
        <authorList>
            <person name="Zheng R.K."/>
            <person name="Sun C.M."/>
        </authorList>
    </citation>
    <scope>NUCLEOTIDE SEQUENCE [LARGE SCALE GENOMIC DNA]</scope>
    <source>
        <strain evidence="2 3">ZRK001</strain>
    </source>
</reference>
<dbReference type="Pfam" id="PF00561">
    <property type="entry name" value="Abhydrolase_1"/>
    <property type="match status" value="1"/>
</dbReference>
<feature type="domain" description="AB hydrolase-1" evidence="1">
    <location>
        <begin position="59"/>
        <end position="222"/>
    </location>
</feature>
<evidence type="ECO:0000313" key="3">
    <source>
        <dbReference type="Proteomes" id="UP000596083"/>
    </source>
</evidence>
<dbReference type="GO" id="GO:0016787">
    <property type="term" value="F:hydrolase activity"/>
    <property type="evidence" value="ECO:0007669"/>
    <property type="project" value="UniProtKB-KW"/>
</dbReference>
<sequence>MSAGGKQPVMLIPGLQCDRRVWQLQIPFLEALGHEVIVPEEHFAAQSIAEMAEIIACRLPEKVHVAGWSMGGYILCRLLETHAERITSVAMIATSAQPENARRTVERRAAMIAARQVGMARAYRASLEACCFRPDNVPPALMDDLVAMGVDMGMDTFFSQQAAIIARKDGRSALAAYQGPVTIICGERDTVTPPELSREMHAISARSRLTMIPEAGHNAPIEQADAVNAALGAWLAEGTAERDGVRVATAP</sequence>
<dbReference type="KEGG" id="mlut:JET14_14210"/>
<organism evidence="2 3">
    <name type="scientific">Martelella lutilitoris</name>
    <dbReference type="NCBI Taxonomy" id="2583532"/>
    <lineage>
        <taxon>Bacteria</taxon>
        <taxon>Pseudomonadati</taxon>
        <taxon>Pseudomonadota</taxon>
        <taxon>Alphaproteobacteria</taxon>
        <taxon>Hyphomicrobiales</taxon>
        <taxon>Aurantimonadaceae</taxon>
        <taxon>Martelella</taxon>
    </lineage>
</organism>
<proteinExistence type="predicted"/>
<dbReference type="InterPro" id="IPR000073">
    <property type="entry name" value="AB_hydrolase_1"/>
</dbReference>
<dbReference type="SUPFAM" id="SSF53474">
    <property type="entry name" value="alpha/beta-Hydrolases"/>
    <property type="match status" value="1"/>
</dbReference>
<dbReference type="Proteomes" id="UP000596083">
    <property type="component" value="Chromosome"/>
</dbReference>
<evidence type="ECO:0000259" key="1">
    <source>
        <dbReference type="Pfam" id="PF00561"/>
    </source>
</evidence>
<gene>
    <name evidence="2" type="ORF">JET14_14210</name>
</gene>
<dbReference type="InterPro" id="IPR029058">
    <property type="entry name" value="AB_hydrolase_fold"/>
</dbReference>
<dbReference type="RefSeq" id="WP_200334371.1">
    <property type="nucleotide sequence ID" value="NZ_CP066786.1"/>
</dbReference>
<dbReference type="EMBL" id="CP066786">
    <property type="protein sequence ID" value="QQM29463.1"/>
    <property type="molecule type" value="Genomic_DNA"/>
</dbReference>